<dbReference type="Proteomes" id="UP000708208">
    <property type="component" value="Unassembled WGS sequence"/>
</dbReference>
<accession>A0A8J2JKA8</accession>
<evidence type="ECO:0000313" key="1">
    <source>
        <dbReference type="EMBL" id="CAG7721956.1"/>
    </source>
</evidence>
<dbReference type="AlphaFoldDB" id="A0A8J2JKA8"/>
<comment type="caution">
    <text evidence="1">The sequence shown here is derived from an EMBL/GenBank/DDBJ whole genome shotgun (WGS) entry which is preliminary data.</text>
</comment>
<sequence>MKTDLADRRKEIGALVMEIVNEKTQSKDD</sequence>
<gene>
    <name evidence="1" type="ORF">AFUS01_LOCUS11139</name>
</gene>
<feature type="non-terminal residue" evidence="1">
    <location>
        <position position="1"/>
    </location>
</feature>
<organism evidence="1 2">
    <name type="scientific">Allacma fusca</name>
    <dbReference type="NCBI Taxonomy" id="39272"/>
    <lineage>
        <taxon>Eukaryota</taxon>
        <taxon>Metazoa</taxon>
        <taxon>Ecdysozoa</taxon>
        <taxon>Arthropoda</taxon>
        <taxon>Hexapoda</taxon>
        <taxon>Collembola</taxon>
        <taxon>Symphypleona</taxon>
        <taxon>Sminthuridae</taxon>
        <taxon>Allacma</taxon>
    </lineage>
</organism>
<protein>
    <submittedName>
        <fullName evidence="1">Uncharacterized protein</fullName>
    </submittedName>
</protein>
<dbReference type="EMBL" id="CAJVCH010084762">
    <property type="protein sequence ID" value="CAG7721956.1"/>
    <property type="molecule type" value="Genomic_DNA"/>
</dbReference>
<proteinExistence type="predicted"/>
<reference evidence="1" key="1">
    <citation type="submission" date="2021-06" db="EMBL/GenBank/DDBJ databases">
        <authorList>
            <person name="Hodson N. C."/>
            <person name="Mongue J. A."/>
            <person name="Jaron S. K."/>
        </authorList>
    </citation>
    <scope>NUCLEOTIDE SEQUENCE</scope>
</reference>
<keyword evidence="2" id="KW-1185">Reference proteome</keyword>
<evidence type="ECO:0000313" key="2">
    <source>
        <dbReference type="Proteomes" id="UP000708208"/>
    </source>
</evidence>
<name>A0A8J2JKA8_9HEXA</name>